<dbReference type="InterPro" id="IPR037930">
    <property type="entry name" value="Tom40"/>
</dbReference>
<keyword evidence="3" id="KW-0813">Transport</keyword>
<gene>
    <name evidence="11" type="ORF">ACJMK2_026856</name>
</gene>
<proteinExistence type="inferred from homology"/>
<accession>A0ABD3XL87</accession>
<dbReference type="GO" id="GO:0005741">
    <property type="term" value="C:mitochondrial outer membrane"/>
    <property type="evidence" value="ECO:0007669"/>
    <property type="project" value="UniProtKB-SubCell"/>
</dbReference>
<keyword evidence="4" id="KW-1134">Transmembrane beta strand</keyword>
<dbReference type="Gene3D" id="2.40.160.10">
    <property type="entry name" value="Porin"/>
    <property type="match status" value="1"/>
</dbReference>
<dbReference type="FunFam" id="2.40.160.10:FF:000005">
    <property type="entry name" value="mitochondrial import receptor subunit TOM40 homolog"/>
    <property type="match status" value="1"/>
</dbReference>
<feature type="compositionally biased region" description="Polar residues" evidence="10">
    <location>
        <begin position="29"/>
        <end position="39"/>
    </location>
</feature>
<comment type="subcellular location">
    <subcellularLocation>
        <location evidence="1">Mitochondrion outer membrane</location>
        <topology evidence="1">Multi-pass membrane protein</topology>
    </subcellularLocation>
</comment>
<dbReference type="InterPro" id="IPR027246">
    <property type="entry name" value="Porin_Euk/Tom40"/>
</dbReference>
<evidence type="ECO:0000256" key="4">
    <source>
        <dbReference type="ARBA" id="ARBA00022452"/>
    </source>
</evidence>
<keyword evidence="8" id="KW-0496">Mitochondrion</keyword>
<evidence type="ECO:0000313" key="11">
    <source>
        <dbReference type="EMBL" id="KAL3886895.1"/>
    </source>
</evidence>
<evidence type="ECO:0000256" key="9">
    <source>
        <dbReference type="ARBA" id="ARBA00023136"/>
    </source>
</evidence>
<dbReference type="PANTHER" id="PTHR10802">
    <property type="entry name" value="MITOCHONDRIAL IMPORT RECEPTOR SUBUNIT TOM40"/>
    <property type="match status" value="1"/>
</dbReference>
<dbReference type="GO" id="GO:0015031">
    <property type="term" value="P:protein transport"/>
    <property type="evidence" value="ECO:0007669"/>
    <property type="project" value="UniProtKB-KW"/>
</dbReference>
<feature type="compositionally biased region" description="Low complexity" evidence="10">
    <location>
        <begin position="40"/>
        <end position="49"/>
    </location>
</feature>
<evidence type="ECO:0000256" key="6">
    <source>
        <dbReference type="ARBA" id="ARBA00022787"/>
    </source>
</evidence>
<dbReference type="EMBL" id="JBJQND010000002">
    <property type="protein sequence ID" value="KAL3886895.1"/>
    <property type="molecule type" value="Genomic_DNA"/>
</dbReference>
<dbReference type="Pfam" id="PF01459">
    <property type="entry name" value="Porin_3"/>
    <property type="match status" value="1"/>
</dbReference>
<keyword evidence="7" id="KW-0653">Protein transport</keyword>
<dbReference type="AlphaFoldDB" id="A0ABD3XL87"/>
<protein>
    <submittedName>
        <fullName evidence="11">Uncharacterized protein</fullName>
    </submittedName>
</protein>
<evidence type="ECO:0000256" key="1">
    <source>
        <dbReference type="ARBA" id="ARBA00004374"/>
    </source>
</evidence>
<keyword evidence="6" id="KW-1000">Mitochondrion outer membrane</keyword>
<comment type="similarity">
    <text evidence="2">Belongs to the Tom40 family.</text>
</comment>
<evidence type="ECO:0000256" key="5">
    <source>
        <dbReference type="ARBA" id="ARBA00022692"/>
    </source>
</evidence>
<keyword evidence="12" id="KW-1185">Reference proteome</keyword>
<organism evidence="11 12">
    <name type="scientific">Sinanodonta woodiana</name>
    <name type="common">Chinese pond mussel</name>
    <name type="synonym">Anodonta woodiana</name>
    <dbReference type="NCBI Taxonomy" id="1069815"/>
    <lineage>
        <taxon>Eukaryota</taxon>
        <taxon>Metazoa</taxon>
        <taxon>Spiralia</taxon>
        <taxon>Lophotrochozoa</taxon>
        <taxon>Mollusca</taxon>
        <taxon>Bivalvia</taxon>
        <taxon>Autobranchia</taxon>
        <taxon>Heteroconchia</taxon>
        <taxon>Palaeoheterodonta</taxon>
        <taxon>Unionida</taxon>
        <taxon>Unionoidea</taxon>
        <taxon>Unionidae</taxon>
        <taxon>Unioninae</taxon>
        <taxon>Sinanodonta</taxon>
    </lineage>
</organism>
<comment type="caution">
    <text evidence="11">The sequence shown here is derived from an EMBL/GenBank/DDBJ whole genome shotgun (WGS) entry which is preliminary data.</text>
</comment>
<name>A0ABD3XL87_SINWO</name>
<feature type="region of interest" description="Disordered" evidence="10">
    <location>
        <begin position="1"/>
        <end position="55"/>
    </location>
</feature>
<evidence type="ECO:0000256" key="8">
    <source>
        <dbReference type="ARBA" id="ARBA00023128"/>
    </source>
</evidence>
<evidence type="ECO:0000256" key="10">
    <source>
        <dbReference type="SAM" id="MobiDB-lite"/>
    </source>
</evidence>
<keyword evidence="5" id="KW-0812">Transmembrane</keyword>
<evidence type="ECO:0000256" key="7">
    <source>
        <dbReference type="ARBA" id="ARBA00022927"/>
    </source>
</evidence>
<reference evidence="11 12" key="1">
    <citation type="submission" date="2024-11" db="EMBL/GenBank/DDBJ databases">
        <title>Chromosome-level genome assembly of the freshwater bivalve Anodonta woodiana.</title>
        <authorList>
            <person name="Chen X."/>
        </authorList>
    </citation>
    <scope>NUCLEOTIDE SEQUENCE [LARGE SCALE GENOMIC DNA]</scope>
    <source>
        <strain evidence="11">MN2024</strain>
        <tissue evidence="11">Gills</tissue>
    </source>
</reference>
<keyword evidence="9" id="KW-0472">Membrane</keyword>
<dbReference type="CDD" id="cd07305">
    <property type="entry name" value="Porin3_Tom40"/>
    <property type="match status" value="1"/>
</dbReference>
<sequence length="340" mass="36839">MGNVFAAAPPQKPSSPGLQVVAPPITASPPGSSQTGETHSPTPSITSTIEDNHPGTYEDLHKKCKDLFPQVFDGAKLVISKGLSNHFQISHTMSLSTFQPAEYRFGATYVGTKQFSPQEAYPVLLGDIDASGNLNAHVIHAWTEKIRSKFVAQIQGGKCQASQFSTDYKGKDFTTTLAFANPDIVNESGLVVGQYLQRVTSNLDLGAEAFYQYGSQVPGGELSLFSIAARLKGQKWQLSGNISPAAGGLHACYYHKINDQLHVGAELETSLRLQESVGTLVYQLEIPSAAVTFRGQFDSNWCIQAVMEKKLQPFPFTFILSGMANQAKQQYRFGIGLTVG</sequence>
<evidence type="ECO:0000256" key="2">
    <source>
        <dbReference type="ARBA" id="ARBA00010510"/>
    </source>
</evidence>
<dbReference type="Proteomes" id="UP001634394">
    <property type="component" value="Unassembled WGS sequence"/>
</dbReference>
<evidence type="ECO:0000256" key="3">
    <source>
        <dbReference type="ARBA" id="ARBA00022448"/>
    </source>
</evidence>
<dbReference type="InterPro" id="IPR023614">
    <property type="entry name" value="Porin_dom_sf"/>
</dbReference>
<evidence type="ECO:0000313" key="12">
    <source>
        <dbReference type="Proteomes" id="UP001634394"/>
    </source>
</evidence>